<name>V4RRH5_9HYPH</name>
<dbReference type="CDD" id="cd06261">
    <property type="entry name" value="TM_PBP2"/>
    <property type="match status" value="1"/>
</dbReference>
<proteinExistence type="inferred from homology"/>
<keyword evidence="7 9" id="KW-1133">Transmembrane helix</keyword>
<comment type="caution">
    <text evidence="11">The sequence shown here is derived from an EMBL/GenBank/DDBJ whole genome shotgun (WGS) entry which is preliminary data.</text>
</comment>
<feature type="transmembrane region" description="Helical" evidence="9">
    <location>
        <begin position="199"/>
        <end position="220"/>
    </location>
</feature>
<dbReference type="Proteomes" id="UP000017819">
    <property type="component" value="Unassembled WGS sequence"/>
</dbReference>
<dbReference type="InterPro" id="IPR051613">
    <property type="entry name" value="ABC_transp_permease_HisMQ"/>
</dbReference>
<keyword evidence="6 9" id="KW-0812">Transmembrane</keyword>
<evidence type="ECO:0000313" key="11">
    <source>
        <dbReference type="EMBL" id="ESR25745.1"/>
    </source>
</evidence>
<dbReference type="Gene3D" id="1.10.3720.10">
    <property type="entry name" value="MetI-like"/>
    <property type="match status" value="1"/>
</dbReference>
<evidence type="ECO:0000313" key="12">
    <source>
        <dbReference type="Proteomes" id="UP000017819"/>
    </source>
</evidence>
<dbReference type="AlphaFoldDB" id="V4RRH5"/>
<dbReference type="GO" id="GO:0022857">
    <property type="term" value="F:transmembrane transporter activity"/>
    <property type="evidence" value="ECO:0007669"/>
    <property type="project" value="InterPro"/>
</dbReference>
<dbReference type="InterPro" id="IPR010065">
    <property type="entry name" value="AA_ABC_transptr_permease_3TM"/>
</dbReference>
<dbReference type="RefSeq" id="WP_023431720.1">
    <property type="nucleotide sequence ID" value="NZ_AWXZ01000018.1"/>
</dbReference>
<evidence type="ECO:0000259" key="10">
    <source>
        <dbReference type="PROSITE" id="PS50928"/>
    </source>
</evidence>
<keyword evidence="8 9" id="KW-0472">Membrane</keyword>
<protein>
    <submittedName>
        <fullName evidence="11">Histidine ABC transporter, permease protein HisQ</fullName>
    </submittedName>
</protein>
<dbReference type="PATRIC" id="fig|631454.5.peg.1559"/>
<evidence type="ECO:0000256" key="3">
    <source>
        <dbReference type="ARBA" id="ARBA00022448"/>
    </source>
</evidence>
<reference evidence="11 12" key="1">
    <citation type="journal article" date="2014" name="Genome Announc.">
        <title>Draft Genome Sequence of Lutibaculum baratangense Strain AMV1T, Isolated from a Mud Volcano in Andamans, India.</title>
        <authorList>
            <person name="Singh A."/>
            <person name="Sreenivas A."/>
            <person name="Sathyanarayana Reddy G."/>
            <person name="Pinnaka A.K."/>
            <person name="Shivaji S."/>
        </authorList>
    </citation>
    <scope>NUCLEOTIDE SEQUENCE [LARGE SCALE GENOMIC DNA]</scope>
    <source>
        <strain evidence="11 12">AMV1</strain>
    </source>
</reference>
<evidence type="ECO:0000256" key="8">
    <source>
        <dbReference type="ARBA" id="ARBA00023136"/>
    </source>
</evidence>
<gene>
    <name evidence="11" type="ORF">N177_1578</name>
</gene>
<keyword evidence="12" id="KW-1185">Reference proteome</keyword>
<sequence length="234" mass="24468">MLDLLQLTPPGWGGALLRGALLTLQIALLSYAIGLALGLLGAAAKLSGSPVLAGAGEVYTTLVRAVPELLLIILLFYGGSTMLEMALIALGFPGAVQVSGFAAAIAVLGVVQGAYQTEVIRGAIEAIPVGQIEAARAFGMSPSLRLRRIVIPALLPIALPGFANLWLILLKDTALISIVGISELLYVGKQAAGATRHYFFFYCVVGAIYLAMTLVSNGAFRLIERRVRRGIPAA</sequence>
<evidence type="ECO:0000256" key="2">
    <source>
        <dbReference type="ARBA" id="ARBA00010072"/>
    </source>
</evidence>
<dbReference type="PANTHER" id="PTHR30133">
    <property type="entry name" value="CATIONIC AMINO ACID TRANSPORTER, MEMBRANE COMPONENT"/>
    <property type="match status" value="1"/>
</dbReference>
<evidence type="ECO:0000256" key="1">
    <source>
        <dbReference type="ARBA" id="ARBA00004429"/>
    </source>
</evidence>
<comment type="subcellular location">
    <subcellularLocation>
        <location evidence="1">Cell inner membrane</location>
        <topology evidence="1">Multi-pass membrane protein</topology>
    </subcellularLocation>
    <subcellularLocation>
        <location evidence="9">Cell membrane</location>
        <topology evidence="9">Multi-pass membrane protein</topology>
    </subcellularLocation>
</comment>
<dbReference type="OrthoDB" id="9815029at2"/>
<feature type="transmembrane region" description="Helical" evidence="9">
    <location>
        <begin position="85"/>
        <end position="111"/>
    </location>
</feature>
<keyword evidence="3 9" id="KW-0813">Transport</keyword>
<dbReference type="InterPro" id="IPR000515">
    <property type="entry name" value="MetI-like"/>
</dbReference>
<feature type="transmembrane region" description="Helical" evidence="9">
    <location>
        <begin position="58"/>
        <end position="79"/>
    </location>
</feature>
<dbReference type="NCBIfam" id="TIGR01726">
    <property type="entry name" value="HEQRo_perm_3TM"/>
    <property type="match status" value="1"/>
</dbReference>
<dbReference type="InterPro" id="IPR035906">
    <property type="entry name" value="MetI-like_sf"/>
</dbReference>
<dbReference type="Pfam" id="PF00528">
    <property type="entry name" value="BPD_transp_1"/>
    <property type="match status" value="1"/>
</dbReference>
<evidence type="ECO:0000256" key="5">
    <source>
        <dbReference type="ARBA" id="ARBA00022519"/>
    </source>
</evidence>
<keyword evidence="4" id="KW-1003">Cell membrane</keyword>
<keyword evidence="5" id="KW-0997">Cell inner membrane</keyword>
<comment type="similarity">
    <text evidence="2">Belongs to the binding-protein-dependent transport system permease family. HisMQ subfamily.</text>
</comment>
<evidence type="ECO:0000256" key="6">
    <source>
        <dbReference type="ARBA" id="ARBA00022692"/>
    </source>
</evidence>
<evidence type="ECO:0000256" key="9">
    <source>
        <dbReference type="RuleBase" id="RU363032"/>
    </source>
</evidence>
<dbReference type="PROSITE" id="PS50928">
    <property type="entry name" value="ABC_TM1"/>
    <property type="match status" value="1"/>
</dbReference>
<evidence type="ECO:0000256" key="4">
    <source>
        <dbReference type="ARBA" id="ARBA00022475"/>
    </source>
</evidence>
<dbReference type="EMBL" id="AWXZ01000018">
    <property type="protein sequence ID" value="ESR25745.1"/>
    <property type="molecule type" value="Genomic_DNA"/>
</dbReference>
<dbReference type="SUPFAM" id="SSF161098">
    <property type="entry name" value="MetI-like"/>
    <property type="match status" value="1"/>
</dbReference>
<dbReference type="STRING" id="631454.N177_1578"/>
<feature type="transmembrane region" description="Helical" evidence="9">
    <location>
        <begin position="20"/>
        <end position="46"/>
    </location>
</feature>
<dbReference type="eggNOG" id="COG4215">
    <property type="taxonomic scope" value="Bacteria"/>
</dbReference>
<dbReference type="GO" id="GO:0043190">
    <property type="term" value="C:ATP-binding cassette (ABC) transporter complex"/>
    <property type="evidence" value="ECO:0007669"/>
    <property type="project" value="InterPro"/>
</dbReference>
<accession>V4RRH5</accession>
<feature type="domain" description="ABC transmembrane type-1" evidence="10">
    <location>
        <begin position="20"/>
        <end position="220"/>
    </location>
</feature>
<organism evidence="11 12">
    <name type="scientific">Lutibaculum baratangense AMV1</name>
    <dbReference type="NCBI Taxonomy" id="631454"/>
    <lineage>
        <taxon>Bacteria</taxon>
        <taxon>Pseudomonadati</taxon>
        <taxon>Pseudomonadota</taxon>
        <taxon>Alphaproteobacteria</taxon>
        <taxon>Hyphomicrobiales</taxon>
        <taxon>Tepidamorphaceae</taxon>
        <taxon>Lutibaculum</taxon>
    </lineage>
</organism>
<evidence type="ECO:0000256" key="7">
    <source>
        <dbReference type="ARBA" id="ARBA00022989"/>
    </source>
</evidence>
<feature type="transmembrane region" description="Helical" evidence="9">
    <location>
        <begin position="149"/>
        <end position="169"/>
    </location>
</feature>